<organism evidence="1 2">
    <name type="scientific">Vibrio splendidus 12E03</name>
    <dbReference type="NCBI Taxonomy" id="1191305"/>
    <lineage>
        <taxon>Bacteria</taxon>
        <taxon>Pseudomonadati</taxon>
        <taxon>Pseudomonadota</taxon>
        <taxon>Gammaproteobacteria</taxon>
        <taxon>Vibrionales</taxon>
        <taxon>Vibrionaceae</taxon>
        <taxon>Vibrio</taxon>
    </lineage>
</organism>
<gene>
    <name evidence="1" type="ORF">A142_00780</name>
</gene>
<evidence type="ECO:0000313" key="2">
    <source>
        <dbReference type="Proteomes" id="UP000094802"/>
    </source>
</evidence>
<dbReference type="EMBL" id="AJZD02000174">
    <property type="protein sequence ID" value="OEF93151.1"/>
    <property type="molecule type" value="Genomic_DNA"/>
</dbReference>
<reference evidence="1 2" key="1">
    <citation type="journal article" date="2012" name="Science">
        <title>Ecological populations of bacteria act as socially cohesive units of antibiotic production and resistance.</title>
        <authorList>
            <person name="Cordero O.X."/>
            <person name="Wildschutte H."/>
            <person name="Kirkup B."/>
            <person name="Proehl S."/>
            <person name="Ngo L."/>
            <person name="Hussain F."/>
            <person name="Le Roux F."/>
            <person name="Mincer T."/>
            <person name="Polz M.F."/>
        </authorList>
    </citation>
    <scope>NUCLEOTIDE SEQUENCE [LARGE SCALE GENOMIC DNA]</scope>
    <source>
        <strain evidence="1 2">12E03</strain>
    </source>
</reference>
<evidence type="ECO:0000313" key="1">
    <source>
        <dbReference type="EMBL" id="OEF93151.1"/>
    </source>
</evidence>
<sequence length="112" mass="12411">MTVTEKLLAALLERGVFDNEEQKVSGIAKLAIEKSFDSLSHAQKYVLSPWLSQHCTGSTDPGGHHNGCCVELDGDELLEAIELADDTECLQCDSCRNDDSYYAHQYDKLMAE</sequence>
<dbReference type="Proteomes" id="UP000094802">
    <property type="component" value="Unassembled WGS sequence"/>
</dbReference>
<name>A0A1E5FRR8_VIBSP</name>
<accession>A0A1E5FRR8</accession>
<dbReference type="RefSeq" id="WP_019823954.1">
    <property type="nucleotide sequence ID" value="NZ_AJZD02000174.1"/>
</dbReference>
<comment type="caution">
    <text evidence="1">The sequence shown here is derived from an EMBL/GenBank/DDBJ whole genome shotgun (WGS) entry which is preliminary data.</text>
</comment>
<dbReference type="OrthoDB" id="7061481at2"/>
<protein>
    <submittedName>
        <fullName evidence="1">Uncharacterized protein</fullName>
    </submittedName>
</protein>
<dbReference type="AlphaFoldDB" id="A0A1E5FRR8"/>
<proteinExistence type="predicted"/>